<feature type="domain" description="SET" evidence="3">
    <location>
        <begin position="217"/>
        <end position="337"/>
    </location>
</feature>
<dbReference type="GO" id="GO:0031507">
    <property type="term" value="P:heterochromatin formation"/>
    <property type="evidence" value="ECO:0007669"/>
    <property type="project" value="TreeGrafter"/>
</dbReference>
<keyword evidence="2" id="KW-0804">Transcription</keyword>
<dbReference type="InterPro" id="IPR046341">
    <property type="entry name" value="SET_dom_sf"/>
</dbReference>
<accession>A0A8H7XL58</accession>
<reference evidence="4" key="1">
    <citation type="submission" date="2021-02" db="EMBL/GenBank/DDBJ databases">
        <title>Psilocybe cubensis genome.</title>
        <authorList>
            <person name="Mckernan K.J."/>
            <person name="Crawford S."/>
            <person name="Trippe A."/>
            <person name="Kane L.T."/>
            <person name="Mclaughlin S."/>
        </authorList>
    </citation>
    <scope>NUCLEOTIDE SEQUENCE [LARGE SCALE GENOMIC DNA]</scope>
    <source>
        <strain evidence="4">MGC-MH-2018</strain>
    </source>
</reference>
<dbReference type="SUPFAM" id="SSF82199">
    <property type="entry name" value="SET domain"/>
    <property type="match status" value="1"/>
</dbReference>
<proteinExistence type="predicted"/>
<dbReference type="EMBL" id="JAFIQS010000018">
    <property type="protein sequence ID" value="KAG5162612.1"/>
    <property type="molecule type" value="Genomic_DNA"/>
</dbReference>
<gene>
    <name evidence="4" type="ORF">JR316_012497</name>
</gene>
<evidence type="ECO:0000313" key="4">
    <source>
        <dbReference type="EMBL" id="KAG5162612.1"/>
    </source>
</evidence>
<dbReference type="PANTHER" id="PTHR45747">
    <property type="entry name" value="HISTONE-LYSINE N-METHYLTRANSFERASE E(Z)"/>
    <property type="match status" value="1"/>
</dbReference>
<dbReference type="SMART" id="SM00317">
    <property type="entry name" value="SET"/>
    <property type="match status" value="1"/>
</dbReference>
<comment type="caution">
    <text evidence="4">The sequence shown here is derived from an EMBL/GenBank/DDBJ whole genome shotgun (WGS) entry which is preliminary data.</text>
</comment>
<name>A0A8H7XL58_PSICU</name>
<dbReference type="PANTHER" id="PTHR45747:SF4">
    <property type="entry name" value="HISTONE-LYSINE N-METHYLTRANSFERASE E(Z)"/>
    <property type="match status" value="1"/>
</dbReference>
<sequence>MVGDDSHYMEFIPFSDDPTYDYSVDLELYHYTSWQKSYIDPEEQHILLETIKRLVSENGMSYQTIDATNVLPIPCHDIVNLIRKRPTETSKSDFPKWLPQPVDSNFPPLTKTDTPSAAVDYFLEYFCANLNCLTGFCTLHDGESVREQAPKFVASKFPFTKASDTVYEDGKAAAAHAQKKHAGRRSAPASELTSSVTRKYAIHVDQEEHGNGLCRNVGIQKGATEVRESEWGLGLFLSEPAEEKELISEYVGEMIRPLTVESRNFHAEHRNRSYVFDLNPTYSLDGAYAGNQTRYMNHSVKAANCHTRVMMVNGEHRIGVYAARRIEEGEELLIDYGIHFWPSESI</sequence>
<dbReference type="PROSITE" id="PS50280">
    <property type="entry name" value="SET"/>
    <property type="match status" value="1"/>
</dbReference>
<protein>
    <recommendedName>
        <fullName evidence="3">SET domain-containing protein</fullName>
    </recommendedName>
</protein>
<dbReference type="GO" id="GO:0035098">
    <property type="term" value="C:ESC/E(Z) complex"/>
    <property type="evidence" value="ECO:0007669"/>
    <property type="project" value="TreeGrafter"/>
</dbReference>
<dbReference type="Gene3D" id="2.170.270.10">
    <property type="entry name" value="SET domain"/>
    <property type="match status" value="1"/>
</dbReference>
<dbReference type="InterPro" id="IPR001214">
    <property type="entry name" value="SET_dom"/>
</dbReference>
<keyword evidence="1" id="KW-0805">Transcription regulation</keyword>
<dbReference type="InterPro" id="IPR045318">
    <property type="entry name" value="EZH1/2-like"/>
</dbReference>
<evidence type="ECO:0000256" key="2">
    <source>
        <dbReference type="ARBA" id="ARBA00023163"/>
    </source>
</evidence>
<dbReference type="Pfam" id="PF00856">
    <property type="entry name" value="SET"/>
    <property type="match status" value="1"/>
</dbReference>
<dbReference type="GO" id="GO:0046976">
    <property type="term" value="F:histone H3K27 methyltransferase activity"/>
    <property type="evidence" value="ECO:0007669"/>
    <property type="project" value="TreeGrafter"/>
</dbReference>
<organism evidence="4">
    <name type="scientific">Psilocybe cubensis</name>
    <name type="common">Psychedelic mushroom</name>
    <name type="synonym">Stropharia cubensis</name>
    <dbReference type="NCBI Taxonomy" id="181762"/>
    <lineage>
        <taxon>Eukaryota</taxon>
        <taxon>Fungi</taxon>
        <taxon>Dikarya</taxon>
        <taxon>Basidiomycota</taxon>
        <taxon>Agaricomycotina</taxon>
        <taxon>Agaricomycetes</taxon>
        <taxon>Agaricomycetidae</taxon>
        <taxon>Agaricales</taxon>
        <taxon>Agaricineae</taxon>
        <taxon>Strophariaceae</taxon>
        <taxon>Psilocybe</taxon>
    </lineage>
</organism>
<evidence type="ECO:0000259" key="3">
    <source>
        <dbReference type="PROSITE" id="PS50280"/>
    </source>
</evidence>
<dbReference type="AlphaFoldDB" id="A0A8H7XL58"/>
<dbReference type="GO" id="GO:0003682">
    <property type="term" value="F:chromatin binding"/>
    <property type="evidence" value="ECO:0007669"/>
    <property type="project" value="TreeGrafter"/>
</dbReference>
<evidence type="ECO:0000256" key="1">
    <source>
        <dbReference type="ARBA" id="ARBA00023015"/>
    </source>
</evidence>